<comment type="similarity">
    <text evidence="3">Belongs to the gasdermin family.</text>
</comment>
<keyword evidence="8" id="KW-0812">Transmembrane</keyword>
<feature type="domain" description="Gasdermin PUB" evidence="13">
    <location>
        <begin position="302"/>
        <end position="484"/>
    </location>
</feature>
<evidence type="ECO:0000259" key="13">
    <source>
        <dbReference type="Pfam" id="PF17708"/>
    </source>
</evidence>
<sequence>MQSESSIYGNAAIAEQIAYQDLKLEMFAKATSNFVKEIDPEGRLIPVSRLNDSDKLVPLSLVIRRKRFWFWQRPKYLPSDFTLSDVLLGDKPINPVVVETDFLKYAGTFGDSVSGKVDAEVGQTNLSVEGKGSFKLQSSFGSLKKQEVDVPKLLQDSKDRVLSLEHCLVHQTLVKRNEAFGVLKEKIVTTQKCSVTEDVQEQGQCAGVLGLFSNRAIKVSVNENGSAQQDSSVSLEIPAQTVIAYSIIELEVKHGGQYELCLEPDTFGGFEVDSHTRAKDAVDGLITKGVEYHPGRPTETPVLKQELEKLQAHFQQLADLPAPARSTLLQLLMSIMLDRAALAALESGLDQLCLGGTPDLSELEDLSSLKQTVQDLLDLVLQSNQADQNLSDGQSGGPRPSSPVLTAVHVLVSAMAEMTDAALSHLGSCSPQFLHDLQQLVHCLAAGGKLSLQDPALSELVGQAEAYQRAEQLFSCSKVILQREAGTLRVETGSQISLRPLVMCITVRGLASLGT</sequence>
<evidence type="ECO:0000313" key="15">
    <source>
        <dbReference type="Proteomes" id="UP001044222"/>
    </source>
</evidence>
<protein>
    <recommendedName>
        <fullName evidence="16">Gasdermin pore forming domain-containing protein</fullName>
    </recommendedName>
</protein>
<keyword evidence="10" id="KW-0564">Palmitate</keyword>
<dbReference type="Proteomes" id="UP001044222">
    <property type="component" value="Unassembled WGS sequence"/>
</dbReference>
<evidence type="ECO:0008006" key="16">
    <source>
        <dbReference type="Google" id="ProtNLM"/>
    </source>
</evidence>
<keyword evidence="9" id="KW-0472">Membrane</keyword>
<evidence type="ECO:0000313" key="14">
    <source>
        <dbReference type="EMBL" id="KAG5856672.1"/>
    </source>
</evidence>
<dbReference type="InterPro" id="IPR042377">
    <property type="entry name" value="GSDME"/>
</dbReference>
<dbReference type="EMBL" id="JAFIRN010000001">
    <property type="protein sequence ID" value="KAG5856672.1"/>
    <property type="molecule type" value="Genomic_DNA"/>
</dbReference>
<reference evidence="14" key="1">
    <citation type="submission" date="2021-01" db="EMBL/GenBank/DDBJ databases">
        <title>A chromosome-scale assembly of European eel, Anguilla anguilla.</title>
        <authorList>
            <person name="Henkel C."/>
            <person name="Jong-Raadsen S.A."/>
            <person name="Dufour S."/>
            <person name="Weltzien F.-A."/>
            <person name="Palstra A.P."/>
            <person name="Pelster B."/>
            <person name="Spaink H.P."/>
            <person name="Van Den Thillart G.E."/>
            <person name="Jansen H."/>
            <person name="Zahm M."/>
            <person name="Klopp C."/>
            <person name="Cedric C."/>
            <person name="Louis A."/>
            <person name="Berthelot C."/>
            <person name="Parey E."/>
            <person name="Roest Crollius H."/>
            <person name="Montfort J."/>
            <person name="Robinson-Rechavi M."/>
            <person name="Bucao C."/>
            <person name="Bouchez O."/>
            <person name="Gislard M."/>
            <person name="Lluch J."/>
            <person name="Milhes M."/>
            <person name="Lampietro C."/>
            <person name="Lopez Roques C."/>
            <person name="Donnadieu C."/>
            <person name="Braasch I."/>
            <person name="Desvignes T."/>
            <person name="Postlethwait J."/>
            <person name="Bobe J."/>
            <person name="Guiguen Y."/>
            <person name="Dirks R."/>
        </authorList>
    </citation>
    <scope>NUCLEOTIDE SEQUENCE</scope>
    <source>
        <strain evidence="14">Tag_6206</strain>
        <tissue evidence="14">Liver</tissue>
    </source>
</reference>
<evidence type="ECO:0000256" key="1">
    <source>
        <dbReference type="ARBA" id="ARBA00004496"/>
    </source>
</evidence>
<proteinExistence type="inferred from homology"/>
<dbReference type="AlphaFoldDB" id="A0A9D3MZQ6"/>
<keyword evidence="4" id="KW-1134">Transmembrane beta strand</keyword>
<keyword evidence="5" id="KW-1003">Cell membrane</keyword>
<dbReference type="PANTHER" id="PTHR15207">
    <property type="entry name" value="NONSYNDROMIC HEARING IMPAIRMENT PROTEIN"/>
    <property type="match status" value="1"/>
</dbReference>
<gene>
    <name evidence="14" type="ORF">ANANG_G00010400</name>
</gene>
<evidence type="ECO:0000259" key="12">
    <source>
        <dbReference type="Pfam" id="PF04598"/>
    </source>
</evidence>
<evidence type="ECO:0000256" key="5">
    <source>
        <dbReference type="ARBA" id="ARBA00022475"/>
    </source>
</evidence>
<evidence type="ECO:0000256" key="7">
    <source>
        <dbReference type="ARBA" id="ARBA00022590"/>
    </source>
</evidence>
<comment type="caution">
    <text evidence="14">The sequence shown here is derived from an EMBL/GenBank/DDBJ whole genome shotgun (WGS) entry which is preliminary data.</text>
</comment>
<organism evidence="14 15">
    <name type="scientific">Anguilla anguilla</name>
    <name type="common">European freshwater eel</name>
    <name type="synonym">Muraena anguilla</name>
    <dbReference type="NCBI Taxonomy" id="7936"/>
    <lineage>
        <taxon>Eukaryota</taxon>
        <taxon>Metazoa</taxon>
        <taxon>Chordata</taxon>
        <taxon>Craniata</taxon>
        <taxon>Vertebrata</taxon>
        <taxon>Euteleostomi</taxon>
        <taxon>Actinopterygii</taxon>
        <taxon>Neopterygii</taxon>
        <taxon>Teleostei</taxon>
        <taxon>Anguilliformes</taxon>
        <taxon>Anguillidae</taxon>
        <taxon>Anguilla</taxon>
    </lineage>
</organism>
<evidence type="ECO:0000256" key="8">
    <source>
        <dbReference type="ARBA" id="ARBA00022692"/>
    </source>
</evidence>
<evidence type="ECO:0000256" key="11">
    <source>
        <dbReference type="ARBA" id="ARBA00023288"/>
    </source>
</evidence>
<evidence type="ECO:0000256" key="2">
    <source>
        <dbReference type="ARBA" id="ARBA00004651"/>
    </source>
</evidence>
<dbReference type="Pfam" id="PF04598">
    <property type="entry name" value="Gasdermin"/>
    <property type="match status" value="1"/>
</dbReference>
<dbReference type="GO" id="GO:0005886">
    <property type="term" value="C:plasma membrane"/>
    <property type="evidence" value="ECO:0007669"/>
    <property type="project" value="UniProtKB-SubCell"/>
</dbReference>
<keyword evidence="15" id="KW-1185">Reference proteome</keyword>
<keyword evidence="7" id="KW-1210">Necrosis</keyword>
<evidence type="ECO:0000256" key="10">
    <source>
        <dbReference type="ARBA" id="ARBA00023139"/>
    </source>
</evidence>
<comment type="subcellular location">
    <subcellularLocation>
        <location evidence="2">Cell membrane</location>
        <topology evidence="2">Multi-pass membrane protein</topology>
    </subcellularLocation>
    <subcellularLocation>
        <location evidence="1">Cytoplasm</location>
    </subcellularLocation>
</comment>
<evidence type="ECO:0000256" key="6">
    <source>
        <dbReference type="ARBA" id="ARBA00022490"/>
    </source>
</evidence>
<dbReference type="PANTHER" id="PTHR15207:SF3">
    <property type="entry name" value="DEAFNESS, AUTOSOMAL DOMINANT 5-RELATED"/>
    <property type="match status" value="1"/>
</dbReference>
<evidence type="ECO:0000256" key="3">
    <source>
        <dbReference type="ARBA" id="ARBA00009279"/>
    </source>
</evidence>
<accession>A0A9D3MZQ6</accession>
<dbReference type="GO" id="GO:0012501">
    <property type="term" value="P:programmed cell death"/>
    <property type="evidence" value="ECO:0007669"/>
    <property type="project" value="UniProtKB-KW"/>
</dbReference>
<feature type="domain" description="Gasdermin pore forming" evidence="12">
    <location>
        <begin position="26"/>
        <end position="271"/>
    </location>
</feature>
<evidence type="ECO:0000256" key="9">
    <source>
        <dbReference type="ARBA" id="ARBA00023136"/>
    </source>
</evidence>
<dbReference type="InterPro" id="IPR040460">
    <property type="entry name" value="Gasdermin_pore"/>
</dbReference>
<keyword evidence="6" id="KW-0963">Cytoplasm</keyword>
<name>A0A9D3MZQ6_ANGAN</name>
<dbReference type="InterPro" id="IPR041263">
    <property type="entry name" value="Gasdermin_PUB"/>
</dbReference>
<keyword evidence="11" id="KW-0449">Lipoprotein</keyword>
<evidence type="ECO:0000256" key="4">
    <source>
        <dbReference type="ARBA" id="ARBA00022452"/>
    </source>
</evidence>
<dbReference type="Pfam" id="PF17708">
    <property type="entry name" value="Gasdermin_C"/>
    <property type="match status" value="1"/>
</dbReference>
<dbReference type="GO" id="GO:0005737">
    <property type="term" value="C:cytoplasm"/>
    <property type="evidence" value="ECO:0007669"/>
    <property type="project" value="UniProtKB-SubCell"/>
</dbReference>